<keyword evidence="19" id="KW-1185">Reference proteome</keyword>
<evidence type="ECO:0000256" key="10">
    <source>
        <dbReference type="ARBA" id="ARBA00023084"/>
    </source>
</evidence>
<dbReference type="GeneTree" id="ENSGT00940000171175"/>
<dbReference type="GO" id="GO:0007596">
    <property type="term" value="P:blood coagulation"/>
    <property type="evidence" value="ECO:0007669"/>
    <property type="project" value="UniProtKB-KW"/>
</dbReference>
<keyword evidence="9" id="KW-1133">Transmembrane helix</keyword>
<dbReference type="AlphaFoldDB" id="A0A3B4WQX3"/>
<evidence type="ECO:0000256" key="1">
    <source>
        <dbReference type="ARBA" id="ARBA00002201"/>
    </source>
</evidence>
<organism evidence="18 19">
    <name type="scientific">Seriola lalandi dorsalis</name>
    <dbReference type="NCBI Taxonomy" id="1841481"/>
    <lineage>
        <taxon>Eukaryota</taxon>
        <taxon>Metazoa</taxon>
        <taxon>Chordata</taxon>
        <taxon>Craniata</taxon>
        <taxon>Vertebrata</taxon>
        <taxon>Euteleostomi</taxon>
        <taxon>Actinopterygii</taxon>
        <taxon>Neopterygii</taxon>
        <taxon>Teleostei</taxon>
        <taxon>Neoteleostei</taxon>
        <taxon>Acanthomorphata</taxon>
        <taxon>Carangaria</taxon>
        <taxon>Carangiformes</taxon>
        <taxon>Carangidae</taxon>
        <taxon>Seriola</taxon>
    </lineage>
</organism>
<comment type="subunit">
    <text evidence="4">Interacts with HSPE; the interaction, inhibited by heparin, promotes the generation of activated factor X and activates coagulation in the presence of activated factor VII.</text>
</comment>
<keyword evidence="13" id="KW-1015">Disulfide bond</keyword>
<dbReference type="Pfam" id="PF09294">
    <property type="entry name" value="Interfer-bind"/>
    <property type="match status" value="1"/>
</dbReference>
<evidence type="ECO:0000256" key="8">
    <source>
        <dbReference type="ARBA" id="ARBA00022729"/>
    </source>
</evidence>
<evidence type="ECO:0000256" key="7">
    <source>
        <dbReference type="ARBA" id="ARBA00022696"/>
    </source>
</evidence>
<dbReference type="PANTHER" id="PTHR20859">
    <property type="entry name" value="INTERFERON/INTERLEUKIN RECEPTOR"/>
    <property type="match status" value="1"/>
</dbReference>
<dbReference type="Proteomes" id="UP000261360">
    <property type="component" value="Unplaced"/>
</dbReference>
<dbReference type="PANTHER" id="PTHR20859:SF22">
    <property type="entry name" value="TISSUE FACTOR"/>
    <property type="match status" value="1"/>
</dbReference>
<dbReference type="Gene3D" id="2.60.40.10">
    <property type="entry name" value="Immunoglobulins"/>
    <property type="match status" value="2"/>
</dbReference>
<sequence length="174" mass="19361">DCDICIQVSETECDLSTYLVPYDRTYLANVVTDQSDDIENSPHTYSPHFNPYRDSNISAPTYSVEAADGGRVMVNITDPLTSYHERGRQLSIRDVLKSDLKYKISYYKSGNTRKEFVSDSSVAELKLDAGESYCFMVAAYIPSRPKATQQGAWSQQLCSTSDSSAPPGKNTTLQ</sequence>
<dbReference type="PRINTS" id="PR00346">
    <property type="entry name" value="TISSUEFACTOR"/>
</dbReference>
<dbReference type="InterPro" id="IPR001187">
    <property type="entry name" value="Tissue_factor"/>
</dbReference>
<reference evidence="18" key="2">
    <citation type="submission" date="2025-09" db="UniProtKB">
        <authorList>
            <consortium name="Ensembl"/>
        </authorList>
    </citation>
    <scope>IDENTIFICATION</scope>
</reference>
<evidence type="ECO:0000256" key="11">
    <source>
        <dbReference type="ARBA" id="ARBA00023136"/>
    </source>
</evidence>
<evidence type="ECO:0000256" key="15">
    <source>
        <dbReference type="ARBA" id="ARBA00023288"/>
    </source>
</evidence>
<evidence type="ECO:0000256" key="13">
    <source>
        <dbReference type="ARBA" id="ARBA00023157"/>
    </source>
</evidence>
<dbReference type="InterPro" id="IPR050650">
    <property type="entry name" value="Type-II_Cytokine-TF_Rcpt"/>
</dbReference>
<keyword evidence="12" id="KW-0564">Palmitate</keyword>
<dbReference type="GO" id="GO:0005886">
    <property type="term" value="C:plasma membrane"/>
    <property type="evidence" value="ECO:0007669"/>
    <property type="project" value="TreeGrafter"/>
</dbReference>
<keyword evidence="10" id="KW-0094">Blood coagulation</keyword>
<protein>
    <recommendedName>
        <fullName evidence="5">Tissue factor</fullName>
    </recommendedName>
    <alternativeName>
        <fullName evidence="16">Coagulation factor III</fullName>
    </alternativeName>
</protein>
<dbReference type="InterPro" id="IPR013783">
    <property type="entry name" value="Ig-like_fold"/>
</dbReference>
<dbReference type="InterPro" id="IPR015373">
    <property type="entry name" value="Interferon/interleukin_rcp_dom"/>
</dbReference>
<evidence type="ECO:0000259" key="17">
    <source>
        <dbReference type="Pfam" id="PF09294"/>
    </source>
</evidence>
<evidence type="ECO:0000256" key="14">
    <source>
        <dbReference type="ARBA" id="ARBA00023180"/>
    </source>
</evidence>
<dbReference type="GO" id="GO:0004896">
    <property type="term" value="F:cytokine receptor activity"/>
    <property type="evidence" value="ECO:0007669"/>
    <property type="project" value="TreeGrafter"/>
</dbReference>
<reference evidence="18" key="1">
    <citation type="submission" date="2025-08" db="UniProtKB">
        <authorList>
            <consortium name="Ensembl"/>
        </authorList>
    </citation>
    <scope>IDENTIFICATION</scope>
</reference>
<comment type="similarity">
    <text evidence="3">Belongs to the tissue factor family.</text>
</comment>
<evidence type="ECO:0000256" key="3">
    <source>
        <dbReference type="ARBA" id="ARBA00009197"/>
    </source>
</evidence>
<evidence type="ECO:0000256" key="9">
    <source>
        <dbReference type="ARBA" id="ARBA00022989"/>
    </source>
</evidence>
<evidence type="ECO:0000256" key="2">
    <source>
        <dbReference type="ARBA" id="ARBA00004479"/>
    </source>
</evidence>
<comment type="subcellular location">
    <subcellularLocation>
        <location evidence="2">Membrane</location>
        <topology evidence="2">Single-pass type I membrane protein</topology>
    </subcellularLocation>
</comment>
<dbReference type="InterPro" id="IPR036116">
    <property type="entry name" value="FN3_sf"/>
</dbReference>
<keyword evidence="8" id="KW-0732">Signal</keyword>
<keyword evidence="6" id="KW-0812">Transmembrane</keyword>
<evidence type="ECO:0000256" key="5">
    <source>
        <dbReference type="ARBA" id="ARBA00018722"/>
    </source>
</evidence>
<evidence type="ECO:0000256" key="12">
    <source>
        <dbReference type="ARBA" id="ARBA00023139"/>
    </source>
</evidence>
<comment type="function">
    <text evidence="1">Initiates blood coagulation by forming a complex with circulating factor VII or VIIa. The [TF:VIIa] complex activates factors IX or X by specific limited proteolysis. TF plays a role in normal hemostasis by initiating the cell-surface assembly and propagation of the coagulation protease cascade.</text>
</comment>
<keyword evidence="15" id="KW-0449">Lipoprotein</keyword>
<dbReference type="Ensembl" id="ENSSLDT00000006938.1">
    <property type="protein sequence ID" value="ENSSLDP00000006716.1"/>
    <property type="gene ID" value="ENSSLDG00000005329.1"/>
</dbReference>
<keyword evidence="14" id="KW-0325">Glycoprotein</keyword>
<dbReference type="FunFam" id="2.60.40.10:FF:000899">
    <property type="entry name" value="Tissue factor"/>
    <property type="match status" value="1"/>
</dbReference>
<keyword evidence="11" id="KW-0472">Membrane</keyword>
<dbReference type="SUPFAM" id="SSF49265">
    <property type="entry name" value="Fibronectin type III"/>
    <property type="match status" value="1"/>
</dbReference>
<evidence type="ECO:0000256" key="6">
    <source>
        <dbReference type="ARBA" id="ARBA00022692"/>
    </source>
</evidence>
<evidence type="ECO:0000256" key="16">
    <source>
        <dbReference type="ARBA" id="ARBA00031171"/>
    </source>
</evidence>
<accession>A0A3B4WQX3</accession>
<feature type="domain" description="Interferon/interleukin receptor" evidence="17">
    <location>
        <begin position="56"/>
        <end position="159"/>
    </location>
</feature>
<keyword evidence="7" id="KW-0356">Hemostasis</keyword>
<evidence type="ECO:0000313" key="19">
    <source>
        <dbReference type="Proteomes" id="UP000261360"/>
    </source>
</evidence>
<name>A0A3B4WQX3_SERLL</name>
<proteinExistence type="inferred from homology"/>
<evidence type="ECO:0000313" key="18">
    <source>
        <dbReference type="Ensembl" id="ENSSLDP00000006716.1"/>
    </source>
</evidence>
<evidence type="ECO:0000256" key="4">
    <source>
        <dbReference type="ARBA" id="ARBA00011184"/>
    </source>
</evidence>